<keyword evidence="1" id="KW-0472">Membrane</keyword>
<keyword evidence="5" id="KW-1185">Reference proteome</keyword>
<evidence type="ECO:0000313" key="3">
    <source>
        <dbReference type="EMBL" id="MBO1829108.1"/>
    </source>
</evidence>
<gene>
    <name evidence="3" type="ORF">J4M89_06915</name>
    <name evidence="2" type="ORF">JIN94_06905</name>
</gene>
<comment type="caution">
    <text evidence="2">The sequence shown here is derived from an EMBL/GenBank/DDBJ whole genome shotgun (WGS) entry which is preliminary data.</text>
</comment>
<keyword evidence="1" id="KW-1133">Transmembrane helix</keyword>
<dbReference type="Proteomes" id="UP000611459">
    <property type="component" value="Unassembled WGS sequence"/>
</dbReference>
<feature type="transmembrane region" description="Helical" evidence="1">
    <location>
        <begin position="12"/>
        <end position="32"/>
    </location>
</feature>
<name>A0A1E3FH84_9BURK</name>
<evidence type="ECO:0000256" key="1">
    <source>
        <dbReference type="SAM" id="Phobius"/>
    </source>
</evidence>
<keyword evidence="1" id="KW-0812">Transmembrane</keyword>
<evidence type="ECO:0000313" key="5">
    <source>
        <dbReference type="Proteomes" id="UP000664048"/>
    </source>
</evidence>
<reference evidence="3 5" key="2">
    <citation type="submission" date="2021-03" db="EMBL/GenBank/DDBJ databases">
        <title>Clinical course, treatment and visual outcome of an outbreak of Burkholderia contaminans endophthalmitis following cataract surgery.</title>
        <authorList>
            <person name="Lind C."/>
            <person name="Olsen K."/>
            <person name="Angelsen N.K."/>
            <person name="Krefting E.A."/>
            <person name="Fossen K."/>
            <person name="Gravningen K."/>
            <person name="Depoorter E."/>
            <person name="Vandamme P."/>
            <person name="Bertelsen G."/>
        </authorList>
    </citation>
    <scope>NUCLEOTIDE SEQUENCE [LARGE SCALE GENOMIC DNA]</scope>
    <source>
        <strain evidence="3 5">51242556</strain>
    </source>
</reference>
<dbReference type="AlphaFoldDB" id="A0A1E3FH84"/>
<reference evidence="2" key="1">
    <citation type="submission" date="2021-01" db="EMBL/GenBank/DDBJ databases">
        <title>Outbreak of Burkholderia contaminns endophthalmitis traced to a clinical ventilation system.</title>
        <authorList>
            <person name="Lipuma J."/>
            <person name="Spilker T."/>
            <person name="Kratholm J."/>
        </authorList>
    </citation>
    <scope>NUCLEOTIDE SEQUENCE</scope>
    <source>
        <strain evidence="2">HI4954</strain>
    </source>
</reference>
<evidence type="ECO:0000313" key="4">
    <source>
        <dbReference type="Proteomes" id="UP000611459"/>
    </source>
</evidence>
<dbReference type="OrthoDB" id="8538365at2"/>
<organism evidence="2 4">
    <name type="scientific">Burkholderia contaminans</name>
    <dbReference type="NCBI Taxonomy" id="488447"/>
    <lineage>
        <taxon>Bacteria</taxon>
        <taxon>Pseudomonadati</taxon>
        <taxon>Pseudomonadota</taxon>
        <taxon>Betaproteobacteria</taxon>
        <taxon>Burkholderiales</taxon>
        <taxon>Burkholderiaceae</taxon>
        <taxon>Burkholderia</taxon>
        <taxon>Burkholderia cepacia complex</taxon>
    </lineage>
</organism>
<sequence length="127" mass="13224">MHVARFRKPGSLIGLIAILMMALAPVVTQMMASRHGLVDASAVHCTASVDEAVVAHDGGEPAHGVNAHWHACPYCSFVAHAAALPGHAVAFAVPRPDSQRPVVSASMPARVGRVHTVPQSRAPPAFS</sequence>
<evidence type="ECO:0000313" key="2">
    <source>
        <dbReference type="EMBL" id="MBK1929603.1"/>
    </source>
</evidence>
<proteinExistence type="predicted"/>
<dbReference type="Proteomes" id="UP000664048">
    <property type="component" value="Unassembled WGS sequence"/>
</dbReference>
<dbReference type="Pfam" id="PF11162">
    <property type="entry name" value="DUF2946"/>
    <property type="match status" value="1"/>
</dbReference>
<dbReference type="EMBL" id="JAGEMX010000002">
    <property type="protein sequence ID" value="MBO1829108.1"/>
    <property type="molecule type" value="Genomic_DNA"/>
</dbReference>
<accession>A0A1E3FH84</accession>
<dbReference type="InterPro" id="IPR021333">
    <property type="entry name" value="DUF2946"/>
</dbReference>
<dbReference type="RefSeq" id="WP_052760167.1">
    <property type="nucleotide sequence ID" value="NZ_AP018357.1"/>
</dbReference>
<dbReference type="EMBL" id="JAENIB010000002">
    <property type="protein sequence ID" value="MBK1929603.1"/>
    <property type="molecule type" value="Genomic_DNA"/>
</dbReference>
<protein>
    <submittedName>
        <fullName evidence="2">DUF2946 domain-containing protein</fullName>
    </submittedName>
</protein>